<evidence type="ECO:0000313" key="6">
    <source>
        <dbReference type="EMBL" id="WIY26952.1"/>
    </source>
</evidence>
<evidence type="ECO:0000256" key="4">
    <source>
        <dbReference type="ARBA" id="ARBA00040194"/>
    </source>
</evidence>
<evidence type="ECO:0000256" key="3">
    <source>
        <dbReference type="ARBA" id="ARBA00038412"/>
    </source>
</evidence>
<dbReference type="GO" id="GO:0008270">
    <property type="term" value="F:zinc ion binding"/>
    <property type="evidence" value="ECO:0007669"/>
    <property type="project" value="InterPro"/>
</dbReference>
<dbReference type="SMART" id="SM00507">
    <property type="entry name" value="HNHc"/>
    <property type="match status" value="1"/>
</dbReference>
<dbReference type="EMBL" id="CP127247">
    <property type="protein sequence ID" value="WIY26952.1"/>
    <property type="molecule type" value="Genomic_DNA"/>
</dbReference>
<gene>
    <name evidence="6" type="ORF">QPJ95_08585</name>
</gene>
<proteinExistence type="inferred from homology"/>
<dbReference type="RefSeq" id="WP_270917394.1">
    <property type="nucleotide sequence ID" value="NZ_CP127247.1"/>
</dbReference>
<name>A0A9Y2L3K6_9RHOB</name>
<feature type="domain" description="HNH nuclease" evidence="5">
    <location>
        <begin position="25"/>
        <end position="77"/>
    </location>
</feature>
<keyword evidence="7" id="KW-1185">Reference proteome</keyword>
<dbReference type="PANTHER" id="PTHR41286:SF1">
    <property type="entry name" value="HNH NUCLEASE YAJD-RELATED"/>
    <property type="match status" value="1"/>
</dbReference>
<dbReference type="Gene3D" id="1.10.30.50">
    <property type="match status" value="1"/>
</dbReference>
<dbReference type="GO" id="GO:0016787">
    <property type="term" value="F:hydrolase activity"/>
    <property type="evidence" value="ECO:0007669"/>
    <property type="project" value="UniProtKB-KW"/>
</dbReference>
<evidence type="ECO:0000256" key="2">
    <source>
        <dbReference type="ARBA" id="ARBA00022801"/>
    </source>
</evidence>
<dbReference type="KEGG" id="ppso:QPJ95_08585"/>
<dbReference type="GO" id="GO:0003676">
    <property type="term" value="F:nucleic acid binding"/>
    <property type="evidence" value="ECO:0007669"/>
    <property type="project" value="InterPro"/>
</dbReference>
<sequence length="111" mass="13090">MGMNRKRSEYKHHSAKVTRGPRWKALRMQALDRDGWQCVQCGERRRLEVDHIEPVRTHPELSYILSNLQCLCGRCHARKTRIEVGHKPLPPKRQEWRDLLSSMKGIHNADI</sequence>
<dbReference type="Proteomes" id="UP001238334">
    <property type="component" value="Chromosome"/>
</dbReference>
<organism evidence="6 7">
    <name type="scientific">Parasedimentitalea psychrophila</name>
    <dbReference type="NCBI Taxonomy" id="2997337"/>
    <lineage>
        <taxon>Bacteria</taxon>
        <taxon>Pseudomonadati</taxon>
        <taxon>Pseudomonadota</taxon>
        <taxon>Alphaproteobacteria</taxon>
        <taxon>Rhodobacterales</taxon>
        <taxon>Paracoccaceae</taxon>
        <taxon>Parasedimentitalea</taxon>
    </lineage>
</organism>
<dbReference type="GO" id="GO:0004519">
    <property type="term" value="F:endonuclease activity"/>
    <property type="evidence" value="ECO:0007669"/>
    <property type="project" value="UniProtKB-KW"/>
</dbReference>
<dbReference type="CDD" id="cd00085">
    <property type="entry name" value="HNHc"/>
    <property type="match status" value="1"/>
</dbReference>
<dbReference type="Pfam" id="PF01844">
    <property type="entry name" value="HNH"/>
    <property type="match status" value="1"/>
</dbReference>
<keyword evidence="2" id="KW-0378">Hydrolase</keyword>
<protein>
    <recommendedName>
        <fullName evidence="4">Putative HNH nuclease YajD</fullName>
    </recommendedName>
</protein>
<evidence type="ECO:0000313" key="7">
    <source>
        <dbReference type="Proteomes" id="UP001238334"/>
    </source>
</evidence>
<dbReference type="GO" id="GO:0005829">
    <property type="term" value="C:cytosol"/>
    <property type="evidence" value="ECO:0007669"/>
    <property type="project" value="TreeGrafter"/>
</dbReference>
<dbReference type="AlphaFoldDB" id="A0A9Y2L3K6"/>
<dbReference type="InterPro" id="IPR002711">
    <property type="entry name" value="HNH"/>
</dbReference>
<comment type="similarity">
    <text evidence="3">Belongs to the HNH nuclease family.</text>
</comment>
<evidence type="ECO:0000259" key="5">
    <source>
        <dbReference type="SMART" id="SM00507"/>
    </source>
</evidence>
<keyword evidence="6" id="KW-0255">Endonuclease</keyword>
<dbReference type="PANTHER" id="PTHR41286">
    <property type="entry name" value="HNH NUCLEASE YAJD-RELATED"/>
    <property type="match status" value="1"/>
</dbReference>
<reference evidence="6 7" key="1">
    <citation type="submission" date="2023-06" db="EMBL/GenBank/DDBJ databases">
        <title>Parasedimentitalea psychrophila sp. nov., a psychrophilic bacterium isolated from deep-sea sediment.</title>
        <authorList>
            <person name="Li A."/>
        </authorList>
    </citation>
    <scope>NUCLEOTIDE SEQUENCE [LARGE SCALE GENOMIC DNA]</scope>
    <source>
        <strain evidence="6 7">QS115</strain>
    </source>
</reference>
<evidence type="ECO:0000256" key="1">
    <source>
        <dbReference type="ARBA" id="ARBA00022722"/>
    </source>
</evidence>
<keyword evidence="1" id="KW-0540">Nuclease</keyword>
<dbReference type="InterPro" id="IPR003615">
    <property type="entry name" value="HNH_nuc"/>
</dbReference>
<accession>A0A9Y2L3K6</accession>